<dbReference type="Pfam" id="PF12836">
    <property type="entry name" value="HHH_3"/>
    <property type="match status" value="1"/>
</dbReference>
<gene>
    <name evidence="2" type="ORF">FYJ29_01720</name>
</gene>
<dbReference type="InterPro" id="IPR023323">
    <property type="entry name" value="Tex-like_dom_sf"/>
</dbReference>
<dbReference type="FunFam" id="2.40.50.140:FF:000051">
    <property type="entry name" value="RNA-binding transcriptional accessory protein"/>
    <property type="match status" value="1"/>
</dbReference>
<dbReference type="FunFam" id="3.30.420.140:FF:000001">
    <property type="entry name" value="RNA-binding transcriptional accessory protein"/>
    <property type="match status" value="1"/>
</dbReference>
<dbReference type="InterPro" id="IPR050437">
    <property type="entry name" value="Ribos_protein_bS1-like"/>
</dbReference>
<dbReference type="GO" id="GO:0003735">
    <property type="term" value="F:structural constituent of ribosome"/>
    <property type="evidence" value="ECO:0007669"/>
    <property type="project" value="TreeGrafter"/>
</dbReference>
<dbReference type="InterPro" id="IPR012340">
    <property type="entry name" value="NA-bd_OB-fold"/>
</dbReference>
<dbReference type="CDD" id="cd05685">
    <property type="entry name" value="S1_Tex"/>
    <property type="match status" value="1"/>
</dbReference>
<dbReference type="FunFam" id="1.10.10.650:FF:000001">
    <property type="entry name" value="S1 RNA-binding domain 1"/>
    <property type="match status" value="1"/>
</dbReference>
<dbReference type="GO" id="GO:0003729">
    <property type="term" value="F:mRNA binding"/>
    <property type="evidence" value="ECO:0007669"/>
    <property type="project" value="TreeGrafter"/>
</dbReference>
<accession>A0A6L5XAJ4</accession>
<dbReference type="Pfam" id="PF17674">
    <property type="entry name" value="HHH_9"/>
    <property type="match status" value="1"/>
</dbReference>
<feature type="domain" description="S1 motif" evidence="1">
    <location>
        <begin position="637"/>
        <end position="706"/>
    </location>
</feature>
<dbReference type="InterPro" id="IPR023319">
    <property type="entry name" value="Tex-like_HTH_dom_sf"/>
</dbReference>
<dbReference type="Gene3D" id="1.10.3500.10">
    <property type="entry name" value="Tex N-terminal region-like"/>
    <property type="match status" value="1"/>
</dbReference>
<keyword evidence="3" id="KW-1185">Reference proteome</keyword>
<dbReference type="PANTHER" id="PTHR10724:SF10">
    <property type="entry name" value="S1 RNA-BINDING DOMAIN-CONTAINING PROTEIN 1"/>
    <property type="match status" value="1"/>
</dbReference>
<dbReference type="SUPFAM" id="SSF47781">
    <property type="entry name" value="RuvA domain 2-like"/>
    <property type="match status" value="2"/>
</dbReference>
<dbReference type="InterPro" id="IPR003029">
    <property type="entry name" value="S1_domain"/>
</dbReference>
<dbReference type="GO" id="GO:0006139">
    <property type="term" value="P:nucleobase-containing compound metabolic process"/>
    <property type="evidence" value="ECO:0007669"/>
    <property type="project" value="InterPro"/>
</dbReference>
<dbReference type="Pfam" id="PF09371">
    <property type="entry name" value="Tex_N"/>
    <property type="match status" value="1"/>
</dbReference>
<dbReference type="InterPro" id="IPR044146">
    <property type="entry name" value="S1_Tex"/>
</dbReference>
<dbReference type="InterPro" id="IPR041692">
    <property type="entry name" value="HHH_9"/>
</dbReference>
<dbReference type="Gene3D" id="1.10.150.310">
    <property type="entry name" value="Tex RuvX-like domain-like"/>
    <property type="match status" value="1"/>
</dbReference>
<dbReference type="Proteomes" id="UP000483362">
    <property type="component" value="Unassembled WGS sequence"/>
</dbReference>
<dbReference type="InterPro" id="IPR055179">
    <property type="entry name" value="Tex-like_central_region"/>
</dbReference>
<dbReference type="RefSeq" id="WP_154326936.1">
    <property type="nucleotide sequence ID" value="NZ_CP045696.1"/>
</dbReference>
<comment type="caution">
    <text evidence="2">The sequence shown here is derived from an EMBL/GenBank/DDBJ whole genome shotgun (WGS) entry which is preliminary data.</text>
</comment>
<dbReference type="Pfam" id="PF16921">
    <property type="entry name" value="Tex_YqgF"/>
    <property type="match status" value="1"/>
</dbReference>
<reference evidence="2 3" key="1">
    <citation type="submission" date="2019-08" db="EMBL/GenBank/DDBJ databases">
        <title>In-depth cultivation of the pig gut microbiome towards novel bacterial diversity and tailored functional studies.</title>
        <authorList>
            <person name="Wylensek D."/>
            <person name="Hitch T.C.A."/>
            <person name="Clavel T."/>
        </authorList>
    </citation>
    <scope>NUCLEOTIDE SEQUENCE [LARGE SCALE GENOMIC DNA]</scope>
    <source>
        <strain evidence="2 3">Oil-RF-744-WCA-WT-10</strain>
    </source>
</reference>
<sequence>MVDKITTLISQELNIPLSQVAGTVGLLRDDNSIPFISRYRKEATGGLDDVAIQSIDARLNYYNDLQKRKSTILKSIEAQDKLTDELSLKISNCWDANTLEDIYLPFKPKRRTRAQVARERGLEPLAKIIMAQHGDNIEARARAYVTDQVPDVEAAVAGAQDIIAEWVSENQAVRNSVRRAFRHEAVLTSHYVKGKEIEGRNYENYYDYSQPLRRVSSHQLLAMRRGEKEGFLKVTININDDRAIDNVCRIVVRGHGQAASLVEEAATDSYKRLIKPSIETEFAAQSKAVADDEAIEMFARNARELLFAPPLGHKRVLAVDPGFRTGCKVVCLDQNGNLKHHTVIYPTAPHYDIDGARATMQELVKKYDIDAIALGNGTASRETERFLKRIDYGREVNVYVVSENGASIYSASPIARQEFPHEDVTVRGAVSIGRRLLDPLAELVKIDPKSIGVGQYQHDVDQNKLKEALHFTVESCVNSVGVNINTASKELLTYVAGLGPALAQNIVDYRKENGDFHSRRDLMKVPKMGVKTFTQAAGFLRVPESSNPLDNSAVHPERYKLVERMAADCGCTVAALIGDEEQRKKVDIKRYLSPEVGMPTLVDIVKELEKPGRDPRSTVQTVEFDDSVHDIKDLRKDMELNGIVTNVTKFGAFVDIGIHENGLVHISQLADRRVSDPSRVVHINQHVRVRVIDVDLDRKRIALSMKGVQQ</sequence>
<dbReference type="SUPFAM" id="SSF158832">
    <property type="entry name" value="Tex N-terminal region-like"/>
    <property type="match status" value="1"/>
</dbReference>
<dbReference type="PANTHER" id="PTHR10724">
    <property type="entry name" value="30S RIBOSOMAL PROTEIN S1"/>
    <property type="match status" value="1"/>
</dbReference>
<dbReference type="EMBL" id="VULT01000002">
    <property type="protein sequence ID" value="MSS16495.1"/>
    <property type="molecule type" value="Genomic_DNA"/>
</dbReference>
<dbReference type="Gene3D" id="1.10.10.650">
    <property type="entry name" value="RuvA domain 2-like"/>
    <property type="match status" value="1"/>
</dbReference>
<dbReference type="InterPro" id="IPR037027">
    <property type="entry name" value="YqgF/RNaseH-like_dom_sf"/>
</dbReference>
<proteinExistence type="predicted"/>
<dbReference type="InterPro" id="IPR010994">
    <property type="entry name" value="RuvA_2-like"/>
</dbReference>
<dbReference type="Gene3D" id="3.30.420.140">
    <property type="entry name" value="YqgF/RNase H-like domain"/>
    <property type="match status" value="1"/>
</dbReference>
<dbReference type="Pfam" id="PF00575">
    <property type="entry name" value="S1"/>
    <property type="match status" value="1"/>
</dbReference>
<dbReference type="SUPFAM" id="SSF50249">
    <property type="entry name" value="Nucleic acid-binding proteins"/>
    <property type="match status" value="1"/>
</dbReference>
<evidence type="ECO:0000259" key="1">
    <source>
        <dbReference type="PROSITE" id="PS50126"/>
    </source>
</evidence>
<dbReference type="GO" id="GO:0006412">
    <property type="term" value="P:translation"/>
    <property type="evidence" value="ECO:0007669"/>
    <property type="project" value="TreeGrafter"/>
</dbReference>
<organism evidence="2 3">
    <name type="scientific">Sodaliphilus pleomorphus</name>
    <dbReference type="NCBI Taxonomy" id="2606626"/>
    <lineage>
        <taxon>Bacteria</taxon>
        <taxon>Pseudomonadati</taxon>
        <taxon>Bacteroidota</taxon>
        <taxon>Bacteroidia</taxon>
        <taxon>Bacteroidales</taxon>
        <taxon>Muribaculaceae</taxon>
        <taxon>Sodaliphilus</taxon>
    </lineage>
</organism>
<dbReference type="FunFam" id="1.10.150.310:FF:000001">
    <property type="entry name" value="RNA-binding transcriptional accessory protein"/>
    <property type="match status" value="1"/>
</dbReference>
<dbReference type="InterPro" id="IPR032639">
    <property type="entry name" value="Tex_YqgF"/>
</dbReference>
<dbReference type="SUPFAM" id="SSF53098">
    <property type="entry name" value="Ribonuclease H-like"/>
    <property type="match status" value="1"/>
</dbReference>
<dbReference type="SMART" id="SM00732">
    <property type="entry name" value="YqgFc"/>
    <property type="match status" value="1"/>
</dbReference>
<name>A0A6L5XAJ4_9BACT</name>
<dbReference type="AlphaFoldDB" id="A0A6L5XAJ4"/>
<dbReference type="PROSITE" id="PS50126">
    <property type="entry name" value="S1"/>
    <property type="match status" value="1"/>
</dbReference>
<evidence type="ECO:0000313" key="2">
    <source>
        <dbReference type="EMBL" id="MSS16495.1"/>
    </source>
</evidence>
<dbReference type="InterPro" id="IPR018974">
    <property type="entry name" value="Tex-like_N"/>
</dbReference>
<dbReference type="Gene3D" id="2.40.50.140">
    <property type="entry name" value="Nucleic acid-binding proteins"/>
    <property type="match status" value="1"/>
</dbReference>
<dbReference type="InterPro" id="IPR012337">
    <property type="entry name" value="RNaseH-like_sf"/>
</dbReference>
<dbReference type="SMART" id="SM00316">
    <property type="entry name" value="S1"/>
    <property type="match status" value="1"/>
</dbReference>
<evidence type="ECO:0000313" key="3">
    <source>
        <dbReference type="Proteomes" id="UP000483362"/>
    </source>
</evidence>
<dbReference type="GO" id="GO:0005737">
    <property type="term" value="C:cytoplasm"/>
    <property type="evidence" value="ECO:0007669"/>
    <property type="project" value="UniProtKB-ARBA"/>
</dbReference>
<dbReference type="InterPro" id="IPR006641">
    <property type="entry name" value="YqgF/RNaseH-like_dom"/>
</dbReference>
<protein>
    <submittedName>
        <fullName evidence="2">RNA-binding transcriptional accessory protein</fullName>
    </submittedName>
</protein>
<dbReference type="Pfam" id="PF22706">
    <property type="entry name" value="Tex_central_region"/>
    <property type="match status" value="1"/>
</dbReference>